<accession>A0ACC2QQF4</accession>
<name>A0ACC2QQF4_9NEOP</name>
<keyword evidence="2" id="KW-1185">Reference proteome</keyword>
<organism evidence="1 2">
    <name type="scientific">Mythimna loreyi</name>
    <dbReference type="NCBI Taxonomy" id="667449"/>
    <lineage>
        <taxon>Eukaryota</taxon>
        <taxon>Metazoa</taxon>
        <taxon>Ecdysozoa</taxon>
        <taxon>Arthropoda</taxon>
        <taxon>Hexapoda</taxon>
        <taxon>Insecta</taxon>
        <taxon>Pterygota</taxon>
        <taxon>Neoptera</taxon>
        <taxon>Endopterygota</taxon>
        <taxon>Lepidoptera</taxon>
        <taxon>Glossata</taxon>
        <taxon>Ditrysia</taxon>
        <taxon>Noctuoidea</taxon>
        <taxon>Noctuidae</taxon>
        <taxon>Noctuinae</taxon>
        <taxon>Hadenini</taxon>
        <taxon>Mythimna</taxon>
    </lineage>
</organism>
<evidence type="ECO:0000313" key="2">
    <source>
        <dbReference type="Proteomes" id="UP001231649"/>
    </source>
</evidence>
<dbReference type="Proteomes" id="UP001231649">
    <property type="component" value="Chromosome 16"/>
</dbReference>
<comment type="caution">
    <text evidence="1">The sequence shown here is derived from an EMBL/GenBank/DDBJ whole genome shotgun (WGS) entry which is preliminary data.</text>
</comment>
<gene>
    <name evidence="1" type="ORF">PYW08_004191</name>
</gene>
<proteinExistence type="predicted"/>
<dbReference type="EMBL" id="CM056792">
    <property type="protein sequence ID" value="KAJ8721789.1"/>
    <property type="molecule type" value="Genomic_DNA"/>
</dbReference>
<reference evidence="1" key="1">
    <citation type="submission" date="2023-03" db="EMBL/GenBank/DDBJ databases">
        <title>Chromosome-level genomes of two armyworms, Mythimna separata and Mythimna loreyi, provide insights into the biosynthesis and reception of sex pheromones.</title>
        <authorList>
            <person name="Zhao H."/>
        </authorList>
    </citation>
    <scope>NUCLEOTIDE SEQUENCE</scope>
    <source>
        <strain evidence="1">BeijingLab</strain>
    </source>
</reference>
<sequence length="67" mass="7478">MSEGDTSKLNKGPMLGIRHLQVIMLFLAMVICYTMRINISMAIVVMTDKATEGCQRLCFRAILNSVV</sequence>
<protein>
    <submittedName>
        <fullName evidence="1">Uncharacterized protein</fullName>
    </submittedName>
</protein>
<evidence type="ECO:0000313" key="1">
    <source>
        <dbReference type="EMBL" id="KAJ8721789.1"/>
    </source>
</evidence>